<dbReference type="InterPro" id="IPR050218">
    <property type="entry name" value="LptD"/>
</dbReference>
<evidence type="ECO:0008006" key="2">
    <source>
        <dbReference type="Google" id="ProtNLM"/>
    </source>
</evidence>
<dbReference type="PANTHER" id="PTHR30189:SF1">
    <property type="entry name" value="LPS-ASSEMBLY PROTEIN LPTD"/>
    <property type="match status" value="1"/>
</dbReference>
<dbReference type="AlphaFoldDB" id="A0A382BIH2"/>
<dbReference type="Gene3D" id="2.60.450.10">
    <property type="entry name" value="Lipopolysaccharide (LPS) transport protein A like domain"/>
    <property type="match status" value="1"/>
</dbReference>
<feature type="non-terminal residue" evidence="1">
    <location>
        <position position="234"/>
    </location>
</feature>
<reference evidence="1" key="1">
    <citation type="submission" date="2018-05" db="EMBL/GenBank/DDBJ databases">
        <authorList>
            <person name="Lanie J.A."/>
            <person name="Ng W.-L."/>
            <person name="Kazmierczak K.M."/>
            <person name="Andrzejewski T.M."/>
            <person name="Davidsen T.M."/>
            <person name="Wayne K.J."/>
            <person name="Tettelin H."/>
            <person name="Glass J.I."/>
            <person name="Rusch D."/>
            <person name="Podicherti R."/>
            <person name="Tsui H.-C.T."/>
            <person name="Winkler M.E."/>
        </authorList>
    </citation>
    <scope>NUCLEOTIDE SEQUENCE</scope>
</reference>
<evidence type="ECO:0000313" key="1">
    <source>
        <dbReference type="EMBL" id="SVB13585.1"/>
    </source>
</evidence>
<name>A0A382BIH2_9ZZZZ</name>
<dbReference type="GO" id="GO:1990351">
    <property type="term" value="C:transporter complex"/>
    <property type="evidence" value="ECO:0007669"/>
    <property type="project" value="TreeGrafter"/>
</dbReference>
<protein>
    <recommendedName>
        <fullName evidence="2">Organic solvent tolerance-like N-terminal domain-containing protein</fullName>
    </recommendedName>
</protein>
<accession>A0A382BIH2</accession>
<organism evidence="1">
    <name type="scientific">marine metagenome</name>
    <dbReference type="NCBI Taxonomy" id="408172"/>
    <lineage>
        <taxon>unclassified sequences</taxon>
        <taxon>metagenomes</taxon>
        <taxon>ecological metagenomes</taxon>
    </lineage>
</organism>
<sequence length="234" mass="26370">MLFKRKLSIVLLSFTTLMQISLFEAEEQEKEEIKIESIKAQNISNDEHGNLLLEGQVFIKTNLLDFQTDKASFNQSEGLLELFGNVEVTSSDFKVTSSEIKANLKQQSFAVKQVGINRNDSSFASAQEFLIKTSGDVELMNSSVTNCSIDDPAWEISTRSIKYIKEEKNAVIKGIKLKIKNIPIFYFPYLRTAVGNERMSGFLTPGLRQTSQGLDLSLPYYFNLAPNYDLVVTP</sequence>
<proteinExistence type="predicted"/>
<dbReference type="PANTHER" id="PTHR30189">
    <property type="entry name" value="LPS-ASSEMBLY PROTEIN"/>
    <property type="match status" value="1"/>
</dbReference>
<dbReference type="EMBL" id="UINC01029964">
    <property type="protein sequence ID" value="SVB13585.1"/>
    <property type="molecule type" value="Genomic_DNA"/>
</dbReference>
<dbReference type="GO" id="GO:0009279">
    <property type="term" value="C:cell outer membrane"/>
    <property type="evidence" value="ECO:0007669"/>
    <property type="project" value="TreeGrafter"/>
</dbReference>
<gene>
    <name evidence="1" type="ORF">METZ01_LOCUS166439</name>
</gene>